<gene>
    <name evidence="1" type="ORF">M670_04900</name>
</gene>
<evidence type="ECO:0000313" key="1">
    <source>
        <dbReference type="EMBL" id="KEF35927.1"/>
    </source>
</evidence>
<dbReference type="EMBL" id="JJRY01000042">
    <property type="protein sequence ID" value="KEF35927.1"/>
    <property type="molecule type" value="Genomic_DNA"/>
</dbReference>
<reference evidence="1 2" key="1">
    <citation type="submission" date="2014-04" db="EMBL/GenBank/DDBJ databases">
        <title>Draft genome sequence of Bacillus azotoformans MEV2011, a (co-) denitrifying strain unable to grow in the presence of oxygen.</title>
        <authorList>
            <person name="Nielsen M."/>
            <person name="Schreiber L."/>
            <person name="Finster K."/>
            <person name="Schramm A."/>
        </authorList>
    </citation>
    <scope>NUCLEOTIDE SEQUENCE [LARGE SCALE GENOMIC DNA]</scope>
    <source>
        <strain evidence="1 2">MEV2011</strain>
    </source>
</reference>
<name>A0A072NFB8_SCHAZ</name>
<dbReference type="OrthoDB" id="1737435at2"/>
<protein>
    <submittedName>
        <fullName evidence="1">Uncharacterized protein</fullName>
    </submittedName>
</protein>
<dbReference type="AlphaFoldDB" id="A0A072NFB8"/>
<evidence type="ECO:0000313" key="2">
    <source>
        <dbReference type="Proteomes" id="UP000027936"/>
    </source>
</evidence>
<dbReference type="Proteomes" id="UP000027936">
    <property type="component" value="Unassembled WGS sequence"/>
</dbReference>
<accession>A0A072NFB8</accession>
<dbReference type="RefSeq" id="WP_051678386.1">
    <property type="nucleotide sequence ID" value="NZ_JJRY01000042.1"/>
</dbReference>
<proteinExistence type="predicted"/>
<comment type="caution">
    <text evidence="1">The sequence shown here is derived from an EMBL/GenBank/DDBJ whole genome shotgun (WGS) entry which is preliminary data.</text>
</comment>
<organism evidence="1 2">
    <name type="scientific">Schinkia azotoformans MEV2011</name>
    <dbReference type="NCBI Taxonomy" id="1348973"/>
    <lineage>
        <taxon>Bacteria</taxon>
        <taxon>Bacillati</taxon>
        <taxon>Bacillota</taxon>
        <taxon>Bacilli</taxon>
        <taxon>Bacillales</taxon>
        <taxon>Bacillaceae</taxon>
        <taxon>Calidifontibacillus/Schinkia group</taxon>
        <taxon>Schinkia</taxon>
    </lineage>
</organism>
<dbReference type="PATRIC" id="fig|1348973.3.peg.4767"/>
<sequence length="240" mass="27927">MYIKRSCLIILILFLTVCFITPITNVEATVDQNSKKLEMENEELKQRIKKLEPPVPVNIQDPPWGELSFPSKIKPISEVIHNGTKIPFDLIVDKPEYERPAYNEQWHSTIGRWSYVPNRIHFALHRLFTNYDIGLSGWYDFEHNMGITIPMFQNEKALDMYIVTFQTQVTNVYTIGNQVVVVGTPQRNGVQVITITTKDLKPFNKKENLLIQLATKDGHEIDYSLISYIQPDFWAKQKEK</sequence>